<dbReference type="Gene3D" id="3.30.1330.40">
    <property type="entry name" value="RutC-like"/>
    <property type="match status" value="1"/>
</dbReference>
<protein>
    <recommendedName>
        <fullName evidence="1 2">chorismate mutase</fullName>
        <ecNumber evidence="1 2">5.4.99.5</ecNumber>
    </recommendedName>
</protein>
<name>A0ABS1TSW9_9BACI</name>
<keyword evidence="2 3" id="KW-0413">Isomerase</keyword>
<dbReference type="EMBL" id="JAESWB010000278">
    <property type="protein sequence ID" value="MBL4954139.1"/>
    <property type="molecule type" value="Genomic_DNA"/>
</dbReference>
<reference evidence="3 4" key="1">
    <citation type="submission" date="2021-01" db="EMBL/GenBank/DDBJ databases">
        <title>Genome public.</title>
        <authorList>
            <person name="Liu C."/>
            <person name="Sun Q."/>
        </authorList>
    </citation>
    <scope>NUCLEOTIDE SEQUENCE [LARGE SCALE GENOMIC DNA]</scope>
    <source>
        <strain evidence="3 4">YIM B02564</strain>
    </source>
</reference>
<dbReference type="Proteomes" id="UP000623967">
    <property type="component" value="Unassembled WGS sequence"/>
</dbReference>
<dbReference type="SUPFAM" id="SSF55298">
    <property type="entry name" value="YjgF-like"/>
    <property type="match status" value="1"/>
</dbReference>
<evidence type="ECO:0000313" key="4">
    <source>
        <dbReference type="Proteomes" id="UP000623967"/>
    </source>
</evidence>
<evidence type="ECO:0000256" key="2">
    <source>
        <dbReference type="PROSITE-ProRule" id="PRU00514"/>
    </source>
</evidence>
<keyword evidence="2" id="KW-0057">Aromatic amino acid biosynthesis</keyword>
<dbReference type="PANTHER" id="PTHR21164:SF0">
    <property type="entry name" value="CHORISMATE MUTASE AROH"/>
    <property type="match status" value="1"/>
</dbReference>
<dbReference type="GO" id="GO:0004106">
    <property type="term" value="F:chorismate mutase activity"/>
    <property type="evidence" value="ECO:0007669"/>
    <property type="project" value="UniProtKB-EC"/>
</dbReference>
<dbReference type="NCBIfam" id="TIGR01796">
    <property type="entry name" value="CM_mono_aroH"/>
    <property type="match status" value="1"/>
</dbReference>
<dbReference type="PANTHER" id="PTHR21164">
    <property type="entry name" value="CHORISMATE MUTASE"/>
    <property type="match status" value="1"/>
</dbReference>
<sequence>MIRGIRGATTVNNNKAEEILNATEELIAKIIELNKIQPESVASVFISTTEDLNAVFPSKVLRNFPGWTYVPVMCMREIPVRDSLTKCIRIMLHVNTDAAQNEINHVYLNGAKILRPDLTSSLR</sequence>
<evidence type="ECO:0000256" key="1">
    <source>
        <dbReference type="NCBIfam" id="TIGR01796"/>
    </source>
</evidence>
<dbReference type="PROSITE" id="PS51167">
    <property type="entry name" value="CHORISMATE_MUT_1"/>
    <property type="match status" value="1"/>
</dbReference>
<dbReference type="PIRSF" id="PIRSF005965">
    <property type="entry name" value="Chor_mut_AroH"/>
    <property type="match status" value="1"/>
</dbReference>
<dbReference type="RefSeq" id="WP_202655394.1">
    <property type="nucleotide sequence ID" value="NZ_JAESWB010000278.1"/>
</dbReference>
<evidence type="ECO:0000313" key="3">
    <source>
        <dbReference type="EMBL" id="MBL4954139.1"/>
    </source>
</evidence>
<dbReference type="EC" id="5.4.99.5" evidence="1 2"/>
<accession>A0ABS1TSW9</accession>
<proteinExistence type="predicted"/>
<dbReference type="CDD" id="cd02185">
    <property type="entry name" value="AroH"/>
    <property type="match status" value="1"/>
</dbReference>
<comment type="catalytic activity">
    <reaction evidence="2">
        <text>chorismate = prephenate</text>
        <dbReference type="Rhea" id="RHEA:13897"/>
        <dbReference type="ChEBI" id="CHEBI:29748"/>
        <dbReference type="ChEBI" id="CHEBI:29934"/>
        <dbReference type="EC" id="5.4.99.5"/>
    </reaction>
</comment>
<comment type="caution">
    <text evidence="3">The sequence shown here is derived from an EMBL/GenBank/DDBJ whole genome shotgun (WGS) entry which is preliminary data.</text>
</comment>
<dbReference type="InterPro" id="IPR008243">
    <property type="entry name" value="Chorismate_mutase_AroH"/>
</dbReference>
<dbReference type="InterPro" id="IPR035959">
    <property type="entry name" value="RutC-like_sf"/>
</dbReference>
<keyword evidence="4" id="KW-1185">Reference proteome</keyword>
<gene>
    <name evidence="3" type="primary">aroH</name>
    <name evidence="3" type="ORF">JK635_18390</name>
</gene>
<dbReference type="Pfam" id="PF07736">
    <property type="entry name" value="CM_1"/>
    <property type="match status" value="1"/>
</dbReference>
<organism evidence="3 4">
    <name type="scientific">Neobacillus paridis</name>
    <dbReference type="NCBI Taxonomy" id="2803862"/>
    <lineage>
        <taxon>Bacteria</taxon>
        <taxon>Bacillati</taxon>
        <taxon>Bacillota</taxon>
        <taxon>Bacilli</taxon>
        <taxon>Bacillales</taxon>
        <taxon>Bacillaceae</taxon>
        <taxon>Neobacillus</taxon>
    </lineage>
</organism>
<keyword evidence="2" id="KW-0028">Amino-acid biosynthesis</keyword>